<keyword evidence="5" id="KW-0539">Nucleus</keyword>
<keyword evidence="4 6" id="KW-0472">Membrane</keyword>
<reference evidence="9" key="1">
    <citation type="submission" date="2017-02" db="UniProtKB">
        <authorList>
            <consortium name="WormBaseParasite"/>
        </authorList>
    </citation>
    <scope>IDENTIFICATION</scope>
</reference>
<dbReference type="AlphaFoldDB" id="A0A0M3K7X4"/>
<dbReference type="GO" id="GO:0000448">
    <property type="term" value="P:cleavage in ITS2 between 5.8S rRNA and LSU-rRNA of tricistronic rRNA transcript (SSU-rRNA, 5.8S rRNA, LSU-rRNA)"/>
    <property type="evidence" value="ECO:0007669"/>
    <property type="project" value="TreeGrafter"/>
</dbReference>
<evidence type="ECO:0000259" key="8">
    <source>
        <dbReference type="PROSITE" id="PS51503"/>
    </source>
</evidence>
<evidence type="ECO:0000256" key="7">
    <source>
        <dbReference type="SAM" id="SignalP"/>
    </source>
</evidence>
<protein>
    <submittedName>
        <fullName evidence="9">HIG1 domain-containing protein</fullName>
    </submittedName>
</protein>
<dbReference type="PROSITE" id="PS51503">
    <property type="entry name" value="HIG1"/>
    <property type="match status" value="1"/>
</dbReference>
<evidence type="ECO:0000256" key="5">
    <source>
        <dbReference type="ARBA" id="ARBA00023242"/>
    </source>
</evidence>
<feature type="transmembrane region" description="Helical" evidence="6">
    <location>
        <begin position="257"/>
        <end position="277"/>
    </location>
</feature>
<dbReference type="Gene3D" id="6.10.140.1320">
    <property type="match status" value="1"/>
</dbReference>
<dbReference type="InterPro" id="IPR007667">
    <property type="entry name" value="Hypoxia_induced_domain"/>
</dbReference>
<dbReference type="GO" id="GO:0005739">
    <property type="term" value="C:mitochondrion"/>
    <property type="evidence" value="ECO:0007669"/>
    <property type="project" value="UniProtKB-SubCell"/>
</dbReference>
<dbReference type="GO" id="GO:0005634">
    <property type="term" value="C:nucleus"/>
    <property type="evidence" value="ECO:0007669"/>
    <property type="project" value="TreeGrafter"/>
</dbReference>
<evidence type="ECO:0000256" key="1">
    <source>
        <dbReference type="ARBA" id="ARBA00004173"/>
    </source>
</evidence>
<dbReference type="GO" id="GO:0051731">
    <property type="term" value="F:polynucleotide 5'-hydroxyl-kinase activity"/>
    <property type="evidence" value="ECO:0007669"/>
    <property type="project" value="InterPro"/>
</dbReference>
<keyword evidence="7" id="KW-0732">Signal</keyword>
<dbReference type="PANTHER" id="PTHR12755">
    <property type="entry name" value="CLEAVAGE/POLYADENYLATION FACTOR IA SUBUNIT CLP1P"/>
    <property type="match status" value="1"/>
</dbReference>
<organism evidence="9">
    <name type="scientific">Anisakis simplex</name>
    <name type="common">Herring worm</name>
    <dbReference type="NCBI Taxonomy" id="6269"/>
    <lineage>
        <taxon>Eukaryota</taxon>
        <taxon>Metazoa</taxon>
        <taxon>Ecdysozoa</taxon>
        <taxon>Nematoda</taxon>
        <taxon>Chromadorea</taxon>
        <taxon>Rhabditida</taxon>
        <taxon>Spirurina</taxon>
        <taxon>Ascaridomorpha</taxon>
        <taxon>Ascaridoidea</taxon>
        <taxon>Anisakidae</taxon>
        <taxon>Anisakis</taxon>
        <taxon>Anisakis simplex complex</taxon>
    </lineage>
</organism>
<name>A0A0M3K7X4_ANISI</name>
<evidence type="ECO:0000256" key="6">
    <source>
        <dbReference type="SAM" id="Phobius"/>
    </source>
</evidence>
<keyword evidence="3 6" id="KW-1133">Transmembrane helix</keyword>
<dbReference type="Pfam" id="PF04588">
    <property type="entry name" value="HIG_1_N"/>
    <property type="match status" value="1"/>
</dbReference>
<dbReference type="PANTHER" id="PTHR12755:SF3">
    <property type="entry name" value="POLYNUCLEOTIDE 5'-HYDROXYL-KINASE NOL9"/>
    <property type="match status" value="1"/>
</dbReference>
<evidence type="ECO:0000256" key="2">
    <source>
        <dbReference type="ARBA" id="ARBA00022692"/>
    </source>
</evidence>
<dbReference type="InterPro" id="IPR045116">
    <property type="entry name" value="Clp1/Grc3"/>
</dbReference>
<feature type="chain" id="PRO_5005658090" evidence="7">
    <location>
        <begin position="21"/>
        <end position="341"/>
    </location>
</feature>
<comment type="subcellular location">
    <subcellularLocation>
        <location evidence="1">Mitochondrion</location>
    </subcellularLocation>
</comment>
<feature type="transmembrane region" description="Helical" evidence="6">
    <location>
        <begin position="292"/>
        <end position="312"/>
    </location>
</feature>
<dbReference type="WBParaSite" id="ASIM_0001706501-mRNA-1">
    <property type="protein sequence ID" value="ASIM_0001706501-mRNA-1"/>
    <property type="gene ID" value="ASIM_0001706501"/>
</dbReference>
<evidence type="ECO:0000256" key="4">
    <source>
        <dbReference type="ARBA" id="ARBA00023136"/>
    </source>
</evidence>
<accession>A0A0M3K7X4</accession>
<feature type="domain" description="HIG1" evidence="8">
    <location>
        <begin position="229"/>
        <end position="320"/>
    </location>
</feature>
<feature type="signal peptide" evidence="7">
    <location>
        <begin position="1"/>
        <end position="20"/>
    </location>
</feature>
<keyword evidence="2 6" id="KW-0812">Transmembrane</keyword>
<evidence type="ECO:0000313" key="9">
    <source>
        <dbReference type="WBParaSite" id="ASIM_0001706501-mRNA-1"/>
    </source>
</evidence>
<evidence type="ECO:0000256" key="3">
    <source>
        <dbReference type="ARBA" id="ARBA00022989"/>
    </source>
</evidence>
<sequence length="341" mass="38171">LRNLLILGYISSLCPTPSLGSLCDSTPYSVPFDRISVHLNQELGALPETHLFAALNCALVALCSVQWDSDQIKGKRHILEDETMPGYIIDNEVMLRCFGFGMIRAIDIEERLFYVLTPVDRQLLNEVNVFSKGANIDIPNAFLSQQKARDAPYVVRCNKNGLTDGLLLAVTGRHIRYFVGHGTVFCKYCYHRMSRSPENVPSTERRNMQWRVEEVRRNDNLSFSAIPMIPREYVRGVGENGMVTEGSVWRNALNNPLVPLGMLATVGCLIGMCRATLKRNMYRAQLYMRGRVAAQFFTVCVLAGGALAYGNFNPNIFESRKKTVPGQSDAELVSTHQPESA</sequence>
<dbReference type="Pfam" id="PF25467">
    <property type="entry name" value="NOL9_C"/>
    <property type="match status" value="1"/>
</dbReference>
<proteinExistence type="predicted"/>
<dbReference type="InterPro" id="IPR057570">
    <property type="entry name" value="NOL9_C"/>
</dbReference>